<dbReference type="EMBL" id="CP017146">
    <property type="protein sequence ID" value="QHO69512.1"/>
    <property type="molecule type" value="Genomic_DNA"/>
</dbReference>
<gene>
    <name evidence="4" type="ORF">BHD05_07510</name>
</gene>
<dbReference type="Pfam" id="PF00582">
    <property type="entry name" value="Usp"/>
    <property type="match status" value="2"/>
</dbReference>
<evidence type="ECO:0000256" key="1">
    <source>
        <dbReference type="ARBA" id="ARBA00008791"/>
    </source>
</evidence>
<accession>A0A7L5AHM3</accession>
<dbReference type="SUPFAM" id="SSF52402">
    <property type="entry name" value="Adenine nucleotide alpha hydrolases-like"/>
    <property type="match status" value="2"/>
</dbReference>
<dbReference type="InterPro" id="IPR006015">
    <property type="entry name" value="Universal_stress_UspA"/>
</dbReference>
<dbReference type="CDD" id="cd00293">
    <property type="entry name" value="USP-like"/>
    <property type="match status" value="1"/>
</dbReference>
<dbReference type="KEGG" id="mant:BHD05_07510"/>
<comment type="similarity">
    <text evidence="1">Belongs to the universal stress protein A family.</text>
</comment>
<feature type="domain" description="UspA" evidence="3">
    <location>
        <begin position="2"/>
        <end position="132"/>
    </location>
</feature>
<dbReference type="RefSeq" id="WP_161885884.1">
    <property type="nucleotide sequence ID" value="NZ_CP017146.1"/>
</dbReference>
<feature type="domain" description="UspA" evidence="3">
    <location>
        <begin position="142"/>
        <end position="275"/>
    </location>
</feature>
<feature type="compositionally biased region" description="Basic and acidic residues" evidence="2">
    <location>
        <begin position="284"/>
        <end position="309"/>
    </location>
</feature>
<dbReference type="Gene3D" id="3.40.50.620">
    <property type="entry name" value="HUPs"/>
    <property type="match status" value="2"/>
</dbReference>
<organism evidence="4 5">
    <name type="scientific">Marisediminicola antarctica</name>
    <dbReference type="NCBI Taxonomy" id="674079"/>
    <lineage>
        <taxon>Bacteria</taxon>
        <taxon>Bacillati</taxon>
        <taxon>Actinomycetota</taxon>
        <taxon>Actinomycetes</taxon>
        <taxon>Micrococcales</taxon>
        <taxon>Microbacteriaceae</taxon>
        <taxon>Marisediminicola</taxon>
    </lineage>
</organism>
<evidence type="ECO:0000256" key="2">
    <source>
        <dbReference type="SAM" id="MobiDB-lite"/>
    </source>
</evidence>
<evidence type="ECO:0000313" key="5">
    <source>
        <dbReference type="Proteomes" id="UP000464507"/>
    </source>
</evidence>
<dbReference type="PANTHER" id="PTHR46268:SF6">
    <property type="entry name" value="UNIVERSAL STRESS PROTEIN UP12"/>
    <property type="match status" value="1"/>
</dbReference>
<proteinExistence type="inferred from homology"/>
<dbReference type="InterPro" id="IPR014729">
    <property type="entry name" value="Rossmann-like_a/b/a_fold"/>
</dbReference>
<name>A0A7L5AHM3_9MICO</name>
<keyword evidence="5" id="KW-1185">Reference proteome</keyword>
<dbReference type="Proteomes" id="UP000464507">
    <property type="component" value="Chromosome"/>
</dbReference>
<sequence length="309" mass="32961">MGTIVVGVDGSTPSRCAVEWGVRRAASTGSDVLLVHVMDDDPNAIRSIVGGLAAPRLFVEREVEHARSLEPGVAVRGELRVGSPMRELSAASARAELVVVGTHKTGFVHGKVFGSRSLQLAGGSSVPVAIIPESPVNARHGIVAGVDESPASSAAIEFAAAEARHTRQPLTLVRAWGWSMGFRKEPDQQQRLHDNRSDEVAQELLATAALTAGHDTVAYRRVVHRPPAEALTAAAASAALLVLGSSRRSGPERMMLGSVSHDVLINIAGPTIIVHATDQPAPLERNHREDSDRVRVDVREHPQDRGRNR</sequence>
<protein>
    <recommendedName>
        <fullName evidence="3">UspA domain-containing protein</fullName>
    </recommendedName>
</protein>
<dbReference type="PANTHER" id="PTHR46268">
    <property type="entry name" value="STRESS RESPONSE PROTEIN NHAX"/>
    <property type="match status" value="1"/>
</dbReference>
<dbReference type="InterPro" id="IPR006016">
    <property type="entry name" value="UspA"/>
</dbReference>
<reference evidence="4 5" key="1">
    <citation type="submission" date="2016-09" db="EMBL/GenBank/DDBJ databases">
        <title>Complete genome sequence of microbes from the polar regions.</title>
        <authorList>
            <person name="Liao L."/>
            <person name="Chen B."/>
        </authorList>
    </citation>
    <scope>NUCLEOTIDE SEQUENCE [LARGE SCALE GENOMIC DNA]</scope>
    <source>
        <strain evidence="4 5">ZS314</strain>
    </source>
</reference>
<feature type="region of interest" description="Disordered" evidence="2">
    <location>
        <begin position="277"/>
        <end position="309"/>
    </location>
</feature>
<dbReference type="AlphaFoldDB" id="A0A7L5AHM3"/>
<evidence type="ECO:0000259" key="3">
    <source>
        <dbReference type="Pfam" id="PF00582"/>
    </source>
</evidence>
<evidence type="ECO:0000313" key="4">
    <source>
        <dbReference type="EMBL" id="QHO69512.1"/>
    </source>
</evidence>
<dbReference type="OrthoDB" id="4931198at2"/>
<dbReference type="PRINTS" id="PR01438">
    <property type="entry name" value="UNVRSLSTRESS"/>
</dbReference>